<organism evidence="2 3">
    <name type="scientific">Flexivirga endophytica</name>
    <dbReference type="NCBI Taxonomy" id="1849103"/>
    <lineage>
        <taxon>Bacteria</taxon>
        <taxon>Bacillati</taxon>
        <taxon>Actinomycetota</taxon>
        <taxon>Actinomycetes</taxon>
        <taxon>Micrococcales</taxon>
        <taxon>Dermacoccaceae</taxon>
        <taxon>Flexivirga</taxon>
    </lineage>
</organism>
<dbReference type="EMBL" id="BMHI01000007">
    <property type="protein sequence ID" value="GGB45612.1"/>
    <property type="molecule type" value="Genomic_DNA"/>
</dbReference>
<keyword evidence="1" id="KW-0812">Transmembrane</keyword>
<dbReference type="PANTHER" id="PTHR32251:SF17">
    <property type="entry name" value="STEROID 5-ALPHA REDUCTASE C-TERMINAL DOMAIN-CONTAINING PROTEIN"/>
    <property type="match status" value="1"/>
</dbReference>
<keyword evidence="1" id="KW-1133">Transmembrane helix</keyword>
<keyword evidence="1" id="KW-0472">Membrane</keyword>
<evidence type="ECO:0000313" key="2">
    <source>
        <dbReference type="EMBL" id="GGB45612.1"/>
    </source>
</evidence>
<dbReference type="GO" id="GO:0016020">
    <property type="term" value="C:membrane"/>
    <property type="evidence" value="ECO:0007669"/>
    <property type="project" value="TreeGrafter"/>
</dbReference>
<dbReference type="PROSITE" id="PS50244">
    <property type="entry name" value="S5A_REDUCTASE"/>
    <property type="match status" value="1"/>
</dbReference>
<dbReference type="Gene3D" id="1.20.120.1630">
    <property type="match status" value="1"/>
</dbReference>
<dbReference type="Proteomes" id="UP000636793">
    <property type="component" value="Unassembled WGS sequence"/>
</dbReference>
<gene>
    <name evidence="2" type="ORF">GCM10011492_40930</name>
</gene>
<feature type="transmembrane region" description="Helical" evidence="1">
    <location>
        <begin position="135"/>
        <end position="158"/>
    </location>
</feature>
<name>A0A916TKI0_9MICO</name>
<protein>
    <recommendedName>
        <fullName evidence="4">DUF1295 domain-containing protein</fullName>
    </recommendedName>
</protein>
<proteinExistence type="predicted"/>
<evidence type="ECO:0000313" key="3">
    <source>
        <dbReference type="Proteomes" id="UP000636793"/>
    </source>
</evidence>
<evidence type="ECO:0008006" key="4">
    <source>
        <dbReference type="Google" id="ProtNLM"/>
    </source>
</evidence>
<dbReference type="PANTHER" id="PTHR32251">
    <property type="entry name" value="3-OXO-5-ALPHA-STEROID 4-DEHYDROGENASE"/>
    <property type="match status" value="1"/>
</dbReference>
<feature type="transmembrane region" description="Helical" evidence="1">
    <location>
        <begin position="212"/>
        <end position="231"/>
    </location>
</feature>
<evidence type="ECO:0000256" key="1">
    <source>
        <dbReference type="SAM" id="Phobius"/>
    </source>
</evidence>
<keyword evidence="3" id="KW-1185">Reference proteome</keyword>
<accession>A0A916TKI0</accession>
<feature type="transmembrane region" description="Helical" evidence="1">
    <location>
        <begin position="33"/>
        <end position="52"/>
    </location>
</feature>
<dbReference type="AlphaFoldDB" id="A0A916TKI0"/>
<dbReference type="RefSeq" id="WP_188838921.1">
    <property type="nucleotide sequence ID" value="NZ_BMHI01000007.1"/>
</dbReference>
<sequence length="259" mass="27863">MGDFAWMALSSAILLALLQIAAAAWSRAVGRWAVADIVWGPGFAALAILGLLTGHGGVGRRLVVAALLTVWGLRLGAHVWLRSRGHSDDDPRYAHMAQGRSAPSMMLRVFGLQGAIQWIVSLPVQAIAVSPDPDGFLWCLAGFGILLAASGILTEAVADRQLQRYKAQDARPPILDTGLWAWSRHPNYFGDACVWVGVYLIAASAWPGPVTFASPVVMVALLVWGSGVRLAERAMADRPGYAEYRSRTSIFVPWPPRAG</sequence>
<dbReference type="Pfam" id="PF06966">
    <property type="entry name" value="DUF1295"/>
    <property type="match status" value="1"/>
</dbReference>
<comment type="caution">
    <text evidence="2">The sequence shown here is derived from an EMBL/GenBank/DDBJ whole genome shotgun (WGS) entry which is preliminary data.</text>
</comment>
<dbReference type="InterPro" id="IPR010721">
    <property type="entry name" value="UstE-like"/>
</dbReference>
<reference evidence="2" key="2">
    <citation type="submission" date="2020-09" db="EMBL/GenBank/DDBJ databases">
        <authorList>
            <person name="Sun Q."/>
            <person name="Zhou Y."/>
        </authorList>
    </citation>
    <scope>NUCLEOTIDE SEQUENCE</scope>
    <source>
        <strain evidence="2">CGMCC 1.15085</strain>
    </source>
</reference>
<reference evidence="2" key="1">
    <citation type="journal article" date="2014" name="Int. J. Syst. Evol. Microbiol.">
        <title>Complete genome sequence of Corynebacterium casei LMG S-19264T (=DSM 44701T), isolated from a smear-ripened cheese.</title>
        <authorList>
            <consortium name="US DOE Joint Genome Institute (JGI-PGF)"/>
            <person name="Walter F."/>
            <person name="Albersmeier A."/>
            <person name="Kalinowski J."/>
            <person name="Ruckert C."/>
        </authorList>
    </citation>
    <scope>NUCLEOTIDE SEQUENCE</scope>
    <source>
        <strain evidence="2">CGMCC 1.15085</strain>
    </source>
</reference>